<dbReference type="PANTHER" id="PTHR19328">
    <property type="entry name" value="HEDGEHOG-INTERACTING PROTEIN"/>
    <property type="match status" value="1"/>
</dbReference>
<evidence type="ECO:0000313" key="3">
    <source>
        <dbReference type="Proteomes" id="UP000297475"/>
    </source>
</evidence>
<dbReference type="Pfam" id="PF07995">
    <property type="entry name" value="GSDH"/>
    <property type="match status" value="1"/>
</dbReference>
<evidence type="ECO:0000259" key="1">
    <source>
        <dbReference type="Pfam" id="PF07995"/>
    </source>
</evidence>
<accession>A0A4Z0WLH5</accession>
<keyword evidence="3" id="KW-1185">Reference proteome</keyword>
<dbReference type="InterPro" id="IPR011042">
    <property type="entry name" value="6-blade_b-propeller_TolB-like"/>
</dbReference>
<protein>
    <submittedName>
        <fullName evidence="2">PQQ-dependent sugar dehydrogenase</fullName>
    </submittedName>
</protein>
<organism evidence="2 3">
    <name type="scientific">Natronospirillum operosum</name>
    <dbReference type="NCBI Taxonomy" id="2759953"/>
    <lineage>
        <taxon>Bacteria</taxon>
        <taxon>Pseudomonadati</taxon>
        <taxon>Pseudomonadota</taxon>
        <taxon>Gammaproteobacteria</taxon>
        <taxon>Oceanospirillales</taxon>
        <taxon>Natronospirillaceae</taxon>
        <taxon>Natronospirillum</taxon>
    </lineage>
</organism>
<dbReference type="InterPro" id="IPR012938">
    <property type="entry name" value="Glc/Sorbosone_DH"/>
</dbReference>
<evidence type="ECO:0000313" key="2">
    <source>
        <dbReference type="EMBL" id="TGG96105.1"/>
    </source>
</evidence>
<comment type="caution">
    <text evidence="2">The sequence shown here is derived from an EMBL/GenBank/DDBJ whole genome shotgun (WGS) entry which is preliminary data.</text>
</comment>
<dbReference type="Proteomes" id="UP000297475">
    <property type="component" value="Unassembled WGS sequence"/>
</dbReference>
<dbReference type="SUPFAM" id="SSF50952">
    <property type="entry name" value="Soluble quinoprotein glucose dehydrogenase"/>
    <property type="match status" value="1"/>
</dbReference>
<feature type="domain" description="Glucose/Sorbosone dehydrogenase" evidence="1">
    <location>
        <begin position="36"/>
        <end position="361"/>
    </location>
</feature>
<reference evidence="2 3" key="1">
    <citation type="submission" date="2019-04" db="EMBL/GenBank/DDBJ databases">
        <title>Natronospirillum operosus gen. nov., sp. nov., a haloalkaliphilic satellite isolated from decaying biomass of laboratory culture of cyanobacterium Geitlerinema sp. and proposal of Natronospirillaceae fam. nov. and Saccharospirillaceae fam. nov.</title>
        <authorList>
            <person name="Kevbrin V."/>
            <person name="Boltyanskaya Y."/>
            <person name="Koziaeva V."/>
            <person name="Grouzdev D.S."/>
            <person name="Park M."/>
            <person name="Cho J."/>
        </authorList>
    </citation>
    <scope>NUCLEOTIDE SEQUENCE [LARGE SCALE GENOMIC DNA]</scope>
    <source>
        <strain evidence="2 3">G-116</strain>
    </source>
</reference>
<dbReference type="PANTHER" id="PTHR19328:SF75">
    <property type="entry name" value="ALDOSE SUGAR DEHYDROGENASE YLII"/>
    <property type="match status" value="1"/>
</dbReference>
<proteinExistence type="predicted"/>
<dbReference type="InterPro" id="IPR011041">
    <property type="entry name" value="Quinoprot_gluc/sorb_DH_b-prop"/>
</dbReference>
<dbReference type="Gene3D" id="2.120.10.30">
    <property type="entry name" value="TolB, C-terminal domain"/>
    <property type="match status" value="1"/>
</dbReference>
<dbReference type="AlphaFoldDB" id="A0A4Z0WLH5"/>
<dbReference type="OrthoDB" id="9770043at2"/>
<gene>
    <name evidence="2" type="ORF">E4656_06385</name>
</gene>
<dbReference type="EMBL" id="SRMF01000001">
    <property type="protein sequence ID" value="TGG96105.1"/>
    <property type="molecule type" value="Genomic_DNA"/>
</dbReference>
<sequence length="364" mass="39682">MGLAALVTLAAVGGTQAETYSSDHHDFSLEVVTDGLEHPWSLAFLPSGDILVTERPGRLQVVRDGERYTEVSGLPQVSAQGQGGLLDIALHPDFADNGWLYMSYAAETSDGGLHTHLARGQYSEGELSDVEVLFAGEPGMSGGRHFGSRIVFDDQGYLYLTIGDRGVMDSAQDTMGHAGTTVRLHDDGSVPDDNPFVGDDSGLDEIYTWGNRNAQGMVIHPDTGEVWQHEHGPRGGDEINIIRGGLNYGWPVVTTGTNYDGSTITEETSHPDMEDFIIDWTPSIAPSGMAFYTGDQFPDWEGDLFVGALAGQRVQRLRFDGEELVEQEDLLLDFARIRDVRDGPDGTLWLLTDESNGRLIRLVP</sequence>
<name>A0A4Z0WLH5_9GAMM</name>